<dbReference type="SMART" id="SM00240">
    <property type="entry name" value="FHA"/>
    <property type="match status" value="1"/>
</dbReference>
<evidence type="ECO:0000256" key="1">
    <source>
        <dbReference type="SAM" id="Coils"/>
    </source>
</evidence>
<organism evidence="3 4">
    <name type="scientific">Halobacteriovorax marinus</name>
    <dbReference type="NCBI Taxonomy" id="97084"/>
    <lineage>
        <taxon>Bacteria</taxon>
        <taxon>Pseudomonadati</taxon>
        <taxon>Bdellovibrionota</taxon>
        <taxon>Bacteriovoracia</taxon>
        <taxon>Bacteriovoracales</taxon>
        <taxon>Halobacteriovoraceae</taxon>
        <taxon>Halobacteriovorax</taxon>
    </lineage>
</organism>
<dbReference type="InterPro" id="IPR008984">
    <property type="entry name" value="SMAD_FHA_dom_sf"/>
</dbReference>
<dbReference type="EMBL" id="MAAO01000002">
    <property type="protein sequence ID" value="OUR99827.1"/>
    <property type="molecule type" value="Genomic_DNA"/>
</dbReference>
<dbReference type="PROSITE" id="PS50152">
    <property type="entry name" value="25A_SYNTH_3"/>
    <property type="match status" value="1"/>
</dbReference>
<evidence type="ECO:0000313" key="3">
    <source>
        <dbReference type="EMBL" id="OUR99827.1"/>
    </source>
</evidence>
<evidence type="ECO:0000259" key="2">
    <source>
        <dbReference type="PROSITE" id="PS50006"/>
    </source>
</evidence>
<protein>
    <recommendedName>
        <fullName evidence="2">FHA domain-containing protein</fullName>
    </recommendedName>
</protein>
<dbReference type="Proteomes" id="UP000196531">
    <property type="component" value="Unassembled WGS sequence"/>
</dbReference>
<dbReference type="PROSITE" id="PS50006">
    <property type="entry name" value="FHA_DOMAIN"/>
    <property type="match status" value="1"/>
</dbReference>
<dbReference type="AlphaFoldDB" id="A0A1Y5FIZ4"/>
<name>A0A1Y5FIZ4_9BACT</name>
<keyword evidence="1" id="KW-0175">Coiled coil</keyword>
<dbReference type="Gene3D" id="2.60.200.20">
    <property type="match status" value="1"/>
</dbReference>
<accession>A0A1Y5FIZ4</accession>
<dbReference type="InterPro" id="IPR000253">
    <property type="entry name" value="FHA_dom"/>
</dbReference>
<evidence type="ECO:0000313" key="4">
    <source>
        <dbReference type="Proteomes" id="UP000196531"/>
    </source>
</evidence>
<sequence>MTKAVPFFFDSKKQVLVELIDGMTFGRNKECDYSVVDHRVSGLHFKVMIKSNGIFIIDLESSNKTKLNGDNIDSNTEIKLKIKDKVVFGDQNFQYYFDNIEDFIIPDVTTSFRVDSNADFVDDMIGSEKLNGIDLHLGNKKKVNKLGDLKKSRAYITEIEEKLDIVNKDIQTFNSLKNSYDDLVVKIRASEQELGNSEYESQEDFVKELKSFDFSINELNHSVDEAKKNISLWSSQIEDIKSNISDVERLQNIFSKIKIDKEEEIKLSNEISNYQGKNLDDEKSRFEKIKNDEQDSYKLLQEDYADSLKYKKKRLVA</sequence>
<feature type="coiled-coil region" evidence="1">
    <location>
        <begin position="216"/>
        <end position="243"/>
    </location>
</feature>
<dbReference type="Pfam" id="PF00498">
    <property type="entry name" value="FHA"/>
    <property type="match status" value="1"/>
</dbReference>
<proteinExistence type="predicted"/>
<gene>
    <name evidence="3" type="ORF">A9Q84_02020</name>
</gene>
<reference evidence="4" key="1">
    <citation type="journal article" date="2017" name="Proc. Natl. Acad. Sci. U.S.A.">
        <title>Simulation of Deepwater Horizon oil plume reveals substrate specialization within a complex community of hydrocarbon-degraders.</title>
        <authorList>
            <person name="Hu P."/>
            <person name="Dubinsky E.A."/>
            <person name="Probst A.J."/>
            <person name="Wang J."/>
            <person name="Sieber C.M.K."/>
            <person name="Tom L.M."/>
            <person name="Gardinali P."/>
            <person name="Banfield J.F."/>
            <person name="Atlas R.M."/>
            <person name="Andersen G.L."/>
        </authorList>
    </citation>
    <scope>NUCLEOTIDE SEQUENCE [LARGE SCALE GENOMIC DNA]</scope>
</reference>
<feature type="domain" description="FHA" evidence="2">
    <location>
        <begin position="23"/>
        <end position="72"/>
    </location>
</feature>
<dbReference type="CDD" id="cd00060">
    <property type="entry name" value="FHA"/>
    <property type="match status" value="1"/>
</dbReference>
<dbReference type="SUPFAM" id="SSF49879">
    <property type="entry name" value="SMAD/FHA domain"/>
    <property type="match status" value="1"/>
</dbReference>
<comment type="caution">
    <text evidence="3">The sequence shown here is derived from an EMBL/GenBank/DDBJ whole genome shotgun (WGS) entry which is preliminary data.</text>
</comment>